<gene>
    <name evidence="4" type="ORF">RFI_25509</name>
</gene>
<evidence type="ECO:0000313" key="4">
    <source>
        <dbReference type="EMBL" id="ETO11867.1"/>
    </source>
</evidence>
<feature type="non-terminal residue" evidence="4">
    <location>
        <position position="1"/>
    </location>
</feature>
<dbReference type="EMBL" id="ASPP01021933">
    <property type="protein sequence ID" value="ETO11867.1"/>
    <property type="molecule type" value="Genomic_DNA"/>
</dbReference>
<evidence type="ECO:0000259" key="3">
    <source>
        <dbReference type="PROSITE" id="PS51455"/>
    </source>
</evidence>
<keyword evidence="1" id="KW-0808">Transferase</keyword>
<feature type="transmembrane region" description="Helical" evidence="2">
    <location>
        <begin position="21"/>
        <end position="38"/>
    </location>
</feature>
<dbReference type="AlphaFoldDB" id="X6MEQ4"/>
<keyword evidence="1" id="KW-0547">Nucleotide-binding</keyword>
<dbReference type="GO" id="GO:0005886">
    <property type="term" value="C:plasma membrane"/>
    <property type="evidence" value="ECO:0007669"/>
    <property type="project" value="TreeGrafter"/>
</dbReference>
<dbReference type="Gene3D" id="3.30.800.10">
    <property type="entry name" value="Phosphatidylinositol Phosphate Kinase II Beta"/>
    <property type="match status" value="1"/>
</dbReference>
<keyword evidence="2" id="KW-0812">Transmembrane</keyword>
<evidence type="ECO:0000313" key="5">
    <source>
        <dbReference type="Proteomes" id="UP000023152"/>
    </source>
</evidence>
<protein>
    <submittedName>
        <fullName evidence="4">1-phosphatidylinositol-4-phosphate 5-kinase</fullName>
    </submittedName>
</protein>
<comment type="caution">
    <text evidence="4">The sequence shown here is derived from an EMBL/GenBank/DDBJ whole genome shotgun (WGS) entry which is preliminary data.</text>
</comment>
<evidence type="ECO:0000256" key="2">
    <source>
        <dbReference type="SAM" id="Phobius"/>
    </source>
</evidence>
<dbReference type="GO" id="GO:0005524">
    <property type="term" value="F:ATP binding"/>
    <property type="evidence" value="ECO:0007669"/>
    <property type="project" value="UniProtKB-UniRule"/>
</dbReference>
<dbReference type="GO" id="GO:0046854">
    <property type="term" value="P:phosphatidylinositol phosphate biosynthetic process"/>
    <property type="evidence" value="ECO:0007669"/>
    <property type="project" value="TreeGrafter"/>
</dbReference>
<feature type="transmembrane region" description="Helical" evidence="2">
    <location>
        <begin position="151"/>
        <end position="169"/>
    </location>
</feature>
<keyword evidence="5" id="KW-1185">Reference proteome</keyword>
<dbReference type="InterPro" id="IPR027483">
    <property type="entry name" value="PInositol-4-P-4/5-kinase_C_sf"/>
</dbReference>
<dbReference type="InterPro" id="IPR023610">
    <property type="entry name" value="PInositol-4/5-P-5/4-kinase"/>
</dbReference>
<dbReference type="Pfam" id="PF01504">
    <property type="entry name" value="PIP5K"/>
    <property type="match status" value="1"/>
</dbReference>
<accession>X6MEQ4</accession>
<keyword evidence="1" id="KW-0067">ATP-binding</keyword>
<dbReference type="Proteomes" id="UP000023152">
    <property type="component" value="Unassembled WGS sequence"/>
</dbReference>
<keyword evidence="1 4" id="KW-0418">Kinase</keyword>
<feature type="domain" description="PIPK" evidence="3">
    <location>
        <begin position="1"/>
        <end position="353"/>
    </location>
</feature>
<dbReference type="SUPFAM" id="SSF56104">
    <property type="entry name" value="SAICAR synthase-like"/>
    <property type="match status" value="1"/>
</dbReference>
<feature type="transmembrane region" description="Helical" evidence="2">
    <location>
        <begin position="352"/>
        <end position="373"/>
    </location>
</feature>
<organism evidence="4 5">
    <name type="scientific">Reticulomyxa filosa</name>
    <dbReference type="NCBI Taxonomy" id="46433"/>
    <lineage>
        <taxon>Eukaryota</taxon>
        <taxon>Sar</taxon>
        <taxon>Rhizaria</taxon>
        <taxon>Retaria</taxon>
        <taxon>Foraminifera</taxon>
        <taxon>Monothalamids</taxon>
        <taxon>Reticulomyxidae</taxon>
        <taxon>Reticulomyxa</taxon>
    </lineage>
</organism>
<dbReference type="PANTHER" id="PTHR23086:SF8">
    <property type="entry name" value="PHOSPHATIDYLINOSITOL 5-PHOSPHATE 4-KINASE, ISOFORM A"/>
    <property type="match status" value="1"/>
</dbReference>
<dbReference type="InterPro" id="IPR002498">
    <property type="entry name" value="PInositol-4-P-4/5-kinase_core"/>
</dbReference>
<sequence length="408" mass="47504">RLLKGYFEHMKKNPDSFLTRYYGLFSMTMYGSTLYFTVMKNVFVPGLEPHEKYDIKGSWVNRHTKHHIELGVIKLMKDQDLHKSLLLDLDISHKIYGQISKDTKFLEKNNIMDYSLLLGFYNVGIASQHFNQNKIPFFLKKKKKSNNNNKYIIYIYNIFIIIIIIIEIAEHGVYQPPTVIRKGPSYGTEEQVKQQVVQLVEIDNSPLRNGGGANTLSCISTPSEKQMKPLDLRAANLTNTHTNPASDTATLDGDLNKKMFGRHELQLIRRRAVTTGTGLKVLDEHLNTYQTKIVEGAGFYSFGVIDILQDWNLNKKWEHFLKVYVFCKEKHGVSCIEPHKYRQRFLYKMQHMGLACVRFLLLIIVVVVFFFYYSCFSFLKKGFFPLAPSFLPLWKKNFDQHTNEPTWS</sequence>
<evidence type="ECO:0000256" key="1">
    <source>
        <dbReference type="PROSITE-ProRule" id="PRU00781"/>
    </source>
</evidence>
<dbReference type="PROSITE" id="PS51455">
    <property type="entry name" value="PIPK"/>
    <property type="match status" value="1"/>
</dbReference>
<dbReference type="GO" id="GO:0016308">
    <property type="term" value="F:1-phosphatidylinositol-4-phosphate 5-kinase activity"/>
    <property type="evidence" value="ECO:0007669"/>
    <property type="project" value="TreeGrafter"/>
</dbReference>
<proteinExistence type="predicted"/>
<dbReference type="PANTHER" id="PTHR23086">
    <property type="entry name" value="PHOSPHATIDYLINOSITOL-4-PHOSPHATE 5-KINASE"/>
    <property type="match status" value="1"/>
</dbReference>
<name>X6MEQ4_RETFI</name>
<dbReference type="Gene3D" id="3.30.810.10">
    <property type="entry name" value="2-Layer Sandwich"/>
    <property type="match status" value="2"/>
</dbReference>
<dbReference type="SMART" id="SM00330">
    <property type="entry name" value="PIPKc"/>
    <property type="match status" value="1"/>
</dbReference>
<dbReference type="OrthoDB" id="70770at2759"/>
<keyword evidence="2" id="KW-0472">Membrane</keyword>
<reference evidence="4 5" key="1">
    <citation type="journal article" date="2013" name="Curr. Biol.">
        <title>The Genome of the Foraminiferan Reticulomyxa filosa.</title>
        <authorList>
            <person name="Glockner G."/>
            <person name="Hulsmann N."/>
            <person name="Schleicher M."/>
            <person name="Noegel A.A."/>
            <person name="Eichinger L."/>
            <person name="Gallinger C."/>
            <person name="Pawlowski J."/>
            <person name="Sierra R."/>
            <person name="Euteneuer U."/>
            <person name="Pillet L."/>
            <person name="Moustafa A."/>
            <person name="Platzer M."/>
            <person name="Groth M."/>
            <person name="Szafranski K."/>
            <person name="Schliwa M."/>
        </authorList>
    </citation>
    <scope>NUCLEOTIDE SEQUENCE [LARGE SCALE GENOMIC DNA]</scope>
</reference>
<dbReference type="InterPro" id="IPR027484">
    <property type="entry name" value="PInositol-4-P-5-kinase_N"/>
</dbReference>
<keyword evidence="2" id="KW-1133">Transmembrane helix</keyword>